<feature type="domain" description="TRAP C4-dicarboxylate transport system permease DctM subunit" evidence="8">
    <location>
        <begin position="5"/>
        <end position="411"/>
    </location>
</feature>
<gene>
    <name evidence="9" type="ORF">CSA56_09010</name>
</gene>
<reference evidence="9 10" key="1">
    <citation type="submission" date="2017-10" db="EMBL/GenBank/DDBJ databases">
        <title>Novel microbial diversity and functional potential in the marine mammal oral microbiome.</title>
        <authorList>
            <person name="Dudek N.K."/>
            <person name="Sun C.L."/>
            <person name="Burstein D."/>
            <person name="Kantor R.S."/>
            <person name="Aliaga Goltsman D.S."/>
            <person name="Bik E.M."/>
            <person name="Thomas B.C."/>
            <person name="Banfield J.F."/>
            <person name="Relman D.A."/>
        </authorList>
    </citation>
    <scope>NUCLEOTIDE SEQUENCE [LARGE SCALE GENOMIC DNA]</scope>
    <source>
        <strain evidence="9">DOLJORAL78_47_16</strain>
    </source>
</reference>
<feature type="transmembrane region" description="Helical" evidence="7">
    <location>
        <begin position="51"/>
        <end position="71"/>
    </location>
</feature>
<evidence type="ECO:0000256" key="3">
    <source>
        <dbReference type="ARBA" id="ARBA00022519"/>
    </source>
</evidence>
<feature type="transmembrane region" description="Helical" evidence="7">
    <location>
        <begin position="276"/>
        <end position="293"/>
    </location>
</feature>
<protein>
    <submittedName>
        <fullName evidence="9">ABC transporter permease</fullName>
    </submittedName>
</protein>
<feature type="transmembrane region" description="Helical" evidence="7">
    <location>
        <begin position="313"/>
        <end position="339"/>
    </location>
</feature>
<dbReference type="Proteomes" id="UP000230821">
    <property type="component" value="Unassembled WGS sequence"/>
</dbReference>
<feature type="transmembrane region" description="Helical" evidence="7">
    <location>
        <begin position="132"/>
        <end position="158"/>
    </location>
</feature>
<evidence type="ECO:0000256" key="6">
    <source>
        <dbReference type="ARBA" id="ARBA00023136"/>
    </source>
</evidence>
<dbReference type="Pfam" id="PF06808">
    <property type="entry name" value="DctM"/>
    <property type="match status" value="1"/>
</dbReference>
<dbReference type="NCBIfam" id="TIGR00786">
    <property type="entry name" value="dctM"/>
    <property type="match status" value="1"/>
</dbReference>
<evidence type="ECO:0000256" key="1">
    <source>
        <dbReference type="ARBA" id="ARBA00004429"/>
    </source>
</evidence>
<keyword evidence="4 7" id="KW-0812">Transmembrane</keyword>
<keyword evidence="2" id="KW-1003">Cell membrane</keyword>
<feature type="transmembrane region" description="Helical" evidence="7">
    <location>
        <begin position="164"/>
        <end position="190"/>
    </location>
</feature>
<comment type="caution">
    <text evidence="9">The sequence shown here is derived from an EMBL/GenBank/DDBJ whole genome shotgun (WGS) entry which is preliminary data.</text>
</comment>
<evidence type="ECO:0000259" key="8">
    <source>
        <dbReference type="Pfam" id="PF06808"/>
    </source>
</evidence>
<name>A0A2G6KED8_9BACT</name>
<keyword evidence="6 7" id="KW-0472">Membrane</keyword>
<dbReference type="InterPro" id="IPR004681">
    <property type="entry name" value="TRAP_DctM"/>
</dbReference>
<evidence type="ECO:0000256" key="5">
    <source>
        <dbReference type="ARBA" id="ARBA00022989"/>
    </source>
</evidence>
<comment type="subcellular location">
    <subcellularLocation>
        <location evidence="1">Cell inner membrane</location>
        <topology evidence="1">Multi-pass membrane protein</topology>
    </subcellularLocation>
</comment>
<feature type="transmembrane region" description="Helical" evidence="7">
    <location>
        <begin position="238"/>
        <end position="255"/>
    </location>
</feature>
<proteinExistence type="predicted"/>
<evidence type="ECO:0000313" key="10">
    <source>
        <dbReference type="Proteomes" id="UP000230821"/>
    </source>
</evidence>
<dbReference type="GO" id="GO:0005886">
    <property type="term" value="C:plasma membrane"/>
    <property type="evidence" value="ECO:0007669"/>
    <property type="project" value="UniProtKB-SubCell"/>
</dbReference>
<dbReference type="PANTHER" id="PTHR33362">
    <property type="entry name" value="SIALIC ACID TRAP TRANSPORTER PERMEASE PROTEIN SIAT-RELATED"/>
    <property type="match status" value="1"/>
</dbReference>
<evidence type="ECO:0000313" key="9">
    <source>
        <dbReference type="EMBL" id="PIE34046.1"/>
    </source>
</evidence>
<keyword evidence="3" id="KW-0997">Cell inner membrane</keyword>
<keyword evidence="5 7" id="KW-1133">Transmembrane helix</keyword>
<evidence type="ECO:0000256" key="7">
    <source>
        <dbReference type="SAM" id="Phobius"/>
    </source>
</evidence>
<dbReference type="AlphaFoldDB" id="A0A2G6KED8"/>
<sequence length="423" mass="44654">MAIILVTLLLCLILSVPVSFSLIIASAAYILANGLPLMALAKQLVVSMDSYTLLAIPAFILAGQIMNMATVTERIFNFGRALVGHIPGGLAHANVVASIIFSGMSGSAIADTGGLGTVEIEGMVKEGYGPEFSAAVTGASAIIGPIIPPSIVALIYAASAEVSVGALFMAGVIPGLLMGLFLMVLIYFLAKTRNYPKSDIITFKGFVTITRKAFLPLMAPVIILGGITLGIFTPTEASVIAVAYGLLLGLIYKAVTVKNLYEGFLSVTVEMGRTGLLIASAVAFSWVLTHARIPLQAADLLLSVSENPLVVLLVINLFLFVVGCFMDPSAAILVLTPIFIPVITKLGIDPIHFGVVMILNLMIGLLTPPVGMCLYVVSNIAKARLEDVMKEMMPFFIPLVLALAIITIFPDVVLFLPRLVLGH</sequence>
<evidence type="ECO:0000256" key="4">
    <source>
        <dbReference type="ARBA" id="ARBA00022692"/>
    </source>
</evidence>
<feature type="transmembrane region" description="Helical" evidence="7">
    <location>
        <begin position="213"/>
        <end position="232"/>
    </location>
</feature>
<dbReference type="InterPro" id="IPR010656">
    <property type="entry name" value="DctM"/>
</dbReference>
<dbReference type="PANTHER" id="PTHR33362:SF3">
    <property type="entry name" value="SIALIC ACID TRAP TRANSPORTER PERMEASE PROTEIN SIAT"/>
    <property type="match status" value="1"/>
</dbReference>
<evidence type="ECO:0000256" key="2">
    <source>
        <dbReference type="ARBA" id="ARBA00022475"/>
    </source>
</evidence>
<feature type="transmembrane region" description="Helical" evidence="7">
    <location>
        <begin position="351"/>
        <end position="377"/>
    </location>
</feature>
<organism evidence="9 10">
    <name type="scientific">candidate division KSB3 bacterium</name>
    <dbReference type="NCBI Taxonomy" id="2044937"/>
    <lineage>
        <taxon>Bacteria</taxon>
        <taxon>candidate division KSB3</taxon>
    </lineage>
</organism>
<feature type="transmembrane region" description="Helical" evidence="7">
    <location>
        <begin position="397"/>
        <end position="421"/>
    </location>
</feature>
<dbReference type="PIRSF" id="PIRSF006066">
    <property type="entry name" value="HI0050"/>
    <property type="match status" value="1"/>
</dbReference>
<dbReference type="EMBL" id="PDSK01000092">
    <property type="protein sequence ID" value="PIE34046.1"/>
    <property type="molecule type" value="Genomic_DNA"/>
</dbReference>
<dbReference type="GO" id="GO:0022857">
    <property type="term" value="F:transmembrane transporter activity"/>
    <property type="evidence" value="ECO:0007669"/>
    <property type="project" value="TreeGrafter"/>
</dbReference>
<accession>A0A2G6KED8</accession>